<dbReference type="EMBL" id="CP014584">
    <property type="protein sequence ID" value="ANZ73849.1"/>
    <property type="molecule type" value="Genomic_DNA"/>
</dbReference>
<keyword evidence="4 6" id="KW-0539">Nucleus</keyword>
<feature type="region of interest" description="Disordered" evidence="7">
    <location>
        <begin position="171"/>
        <end position="234"/>
    </location>
</feature>
<dbReference type="InterPro" id="IPR003923">
    <property type="entry name" value="TAF10"/>
</dbReference>
<dbReference type="GO" id="GO:0005669">
    <property type="term" value="C:transcription factor TFIID complex"/>
    <property type="evidence" value="ECO:0007669"/>
    <property type="project" value="TreeGrafter"/>
</dbReference>
<evidence type="ECO:0000256" key="1">
    <source>
        <dbReference type="ARBA" id="ARBA00004123"/>
    </source>
</evidence>
<dbReference type="PIRSF" id="PIRSF017246">
    <property type="entry name" value="TFIID_TAF10"/>
    <property type="match status" value="1"/>
</dbReference>
<reference evidence="8 9" key="1">
    <citation type="submission" date="2016-02" db="EMBL/GenBank/DDBJ databases">
        <title>Comparative genomic and transcriptomic foundation for Pichia pastoris.</title>
        <authorList>
            <person name="Love K.R."/>
            <person name="Shah K.A."/>
            <person name="Whittaker C.A."/>
            <person name="Wu J."/>
            <person name="Bartlett M.C."/>
            <person name="Ma D."/>
            <person name="Leeson R.L."/>
            <person name="Priest M."/>
            <person name="Young S.K."/>
            <person name="Love J.C."/>
        </authorList>
    </citation>
    <scope>NUCLEOTIDE SEQUENCE [LARGE SCALE GENOMIC DNA]</scope>
    <source>
        <strain evidence="8 9">ATCC 28485</strain>
    </source>
</reference>
<protein>
    <recommendedName>
        <fullName evidence="6">Transcription initiation factor TFIID subunit 10</fullName>
    </recommendedName>
</protein>
<dbReference type="CDD" id="cd07982">
    <property type="entry name" value="HFD_TAF10"/>
    <property type="match status" value="1"/>
</dbReference>
<dbReference type="Proteomes" id="UP000094565">
    <property type="component" value="Chromosome 1"/>
</dbReference>
<keyword evidence="3 6" id="KW-0804">Transcription</keyword>
<dbReference type="GO" id="GO:0016251">
    <property type="term" value="F:RNA polymerase II general transcription initiation factor activity"/>
    <property type="evidence" value="ECO:0007669"/>
    <property type="project" value="TreeGrafter"/>
</dbReference>
<evidence type="ECO:0000256" key="4">
    <source>
        <dbReference type="ARBA" id="ARBA00023242"/>
    </source>
</evidence>
<evidence type="ECO:0000256" key="6">
    <source>
        <dbReference type="PIRNR" id="PIRNR017246"/>
    </source>
</evidence>
<organism evidence="8 9">
    <name type="scientific">Komagataella pastoris</name>
    <name type="common">Yeast</name>
    <name type="synonym">Pichia pastoris</name>
    <dbReference type="NCBI Taxonomy" id="4922"/>
    <lineage>
        <taxon>Eukaryota</taxon>
        <taxon>Fungi</taxon>
        <taxon>Dikarya</taxon>
        <taxon>Ascomycota</taxon>
        <taxon>Saccharomycotina</taxon>
        <taxon>Pichiomycetes</taxon>
        <taxon>Pichiales</taxon>
        <taxon>Pichiaceae</taxon>
        <taxon>Komagataella</taxon>
    </lineage>
</organism>
<accession>A0A1B2J788</accession>
<sequence length="262" mass="28985">MDNQYSIFLSLDFLLVSAIKVLLTKAFASFHLQDTLALITSHSRSRNMSSEKLFEDLDEDSLMQDVEGGVEGTVNIEEEPEQNDEKEAPHISMPSLPEYTRKDKTLEEILEMMEDEEFTPIIPDAVSDYYLAKNGFETSDIKIKRILALATQKFISDIAQDAYEYSRIRSSSSVYTSANPQARARQLVAGQQQQQQQQPQQQQQQPQTGASQPATTVGGSGGGGGGGGTSTGTNNKVVLTMDDLRSALGEYGINVKRPNFYR</sequence>
<dbReference type="GO" id="GO:0006367">
    <property type="term" value="P:transcription initiation at RNA polymerase II promoter"/>
    <property type="evidence" value="ECO:0007669"/>
    <property type="project" value="TreeGrafter"/>
</dbReference>
<comment type="similarity">
    <text evidence="5 6">Belongs to the TAF10 family.</text>
</comment>
<evidence type="ECO:0000256" key="3">
    <source>
        <dbReference type="ARBA" id="ARBA00023163"/>
    </source>
</evidence>
<dbReference type="GO" id="GO:0000124">
    <property type="term" value="C:SAGA complex"/>
    <property type="evidence" value="ECO:0007669"/>
    <property type="project" value="TreeGrafter"/>
</dbReference>
<keyword evidence="9" id="KW-1185">Reference proteome</keyword>
<evidence type="ECO:0000256" key="5">
    <source>
        <dbReference type="ARBA" id="ARBA00025730"/>
    </source>
</evidence>
<evidence type="ECO:0000256" key="2">
    <source>
        <dbReference type="ARBA" id="ARBA00023015"/>
    </source>
</evidence>
<proteinExistence type="inferred from homology"/>
<evidence type="ECO:0000256" key="7">
    <source>
        <dbReference type="SAM" id="MobiDB-lite"/>
    </source>
</evidence>
<keyword evidence="2 6" id="KW-0805">Transcription regulation</keyword>
<dbReference type="Pfam" id="PF03540">
    <property type="entry name" value="TAF10"/>
    <property type="match status" value="1"/>
</dbReference>
<dbReference type="PANTHER" id="PTHR21242:SF0">
    <property type="entry name" value="TRANSCRIPTION INITIATION FACTOR TFIID SUBUNIT 10"/>
    <property type="match status" value="1"/>
</dbReference>
<dbReference type="GO" id="GO:1990841">
    <property type="term" value="F:promoter-specific chromatin binding"/>
    <property type="evidence" value="ECO:0007669"/>
    <property type="project" value="TreeGrafter"/>
</dbReference>
<dbReference type="PRINTS" id="PR01443">
    <property type="entry name" value="TFIID30KDSUB"/>
</dbReference>
<comment type="subcellular location">
    <subcellularLocation>
        <location evidence="1 6">Nucleus</location>
    </subcellularLocation>
</comment>
<comment type="function">
    <text evidence="6">Functions as a component of both the DNA-binding general transcription initiation factor complex TFIID and the transcription coactivator SAGA complex. Binding of TFIID to a promoter (with or without TATA element) is the initial step in pre-initiation complex (PIC) formation. TFIID plays a key role in the regulation of gene expression by RNA polymerase II through different activities such as transcription activator interaction, core promoter recognition and selectivity, TFIIA and TFIIB interaction, chromatin modification (histone acetylation by TAF1), facilitation of DNA opening and initiation of transcription. SAGA acts as a general cofactor required for essentially all RNA polymerase II transcription. At the promoters, SAGA is required for transcription pre-initiation complex (PIC) recruitment. It influences RNA polymerase II transcriptional activity through different activities such as TBP interaction (via core/TAF module) and promoter selectivity, interaction with transcription activators (via Tra1/SPT module), and chromatin modification through histone acetylation (via HAT module) and deubiquitination (via DUB module). SAGA preferentially acetylates histones H3 (to form H3K9ac, H3K14ac, H3K18ac and H3K23ac) and H2B and deubiquitinates histone H2B. SAGA interacts with DNA via upstream activating sequences (UASs).</text>
</comment>
<evidence type="ECO:0000313" key="9">
    <source>
        <dbReference type="Proteomes" id="UP000094565"/>
    </source>
</evidence>
<dbReference type="OrthoDB" id="154356at2759"/>
<dbReference type="PANTHER" id="PTHR21242">
    <property type="entry name" value="TRANSCRIPTION INITIATION FACTOR TFIID SUBUNIT 10"/>
    <property type="match status" value="1"/>
</dbReference>
<name>A0A1B2J788_PICPA</name>
<gene>
    <name evidence="8" type="primary">TAF10</name>
    <name evidence="8" type="ORF">ATY40_BA7500886</name>
</gene>
<evidence type="ECO:0000313" key="8">
    <source>
        <dbReference type="EMBL" id="ANZ73849.1"/>
    </source>
</evidence>
<feature type="compositionally biased region" description="Gly residues" evidence="7">
    <location>
        <begin position="218"/>
        <end position="230"/>
    </location>
</feature>
<feature type="compositionally biased region" description="Low complexity" evidence="7">
    <location>
        <begin position="191"/>
        <end position="207"/>
    </location>
</feature>
<dbReference type="AlphaFoldDB" id="A0A1B2J788"/>